<feature type="domain" description="Sulfotransferase" evidence="3">
    <location>
        <begin position="12"/>
        <end position="245"/>
    </location>
</feature>
<reference evidence="4 5" key="1">
    <citation type="journal article" date="2021" name="Elife">
        <title>Chloroplast acquisition without the gene transfer in kleptoplastic sea slugs, Plakobranchus ocellatus.</title>
        <authorList>
            <person name="Maeda T."/>
            <person name="Takahashi S."/>
            <person name="Yoshida T."/>
            <person name="Shimamura S."/>
            <person name="Takaki Y."/>
            <person name="Nagai Y."/>
            <person name="Toyoda A."/>
            <person name="Suzuki Y."/>
            <person name="Arimoto A."/>
            <person name="Ishii H."/>
            <person name="Satoh N."/>
            <person name="Nishiyama T."/>
            <person name="Hasebe M."/>
            <person name="Maruyama T."/>
            <person name="Minagawa J."/>
            <person name="Obokata J."/>
            <person name="Shigenobu S."/>
        </authorList>
    </citation>
    <scope>NUCLEOTIDE SEQUENCE [LARGE SCALE GENOMIC DNA]</scope>
</reference>
<name>A0AAV4DQH7_9GAST</name>
<dbReference type="Pfam" id="PF00685">
    <property type="entry name" value="Sulfotransfer_1"/>
    <property type="match status" value="1"/>
</dbReference>
<comment type="caution">
    <text evidence="4">The sequence shown here is derived from an EMBL/GenBank/DDBJ whole genome shotgun (WGS) entry which is preliminary data.</text>
</comment>
<evidence type="ECO:0000256" key="2">
    <source>
        <dbReference type="ARBA" id="ARBA00022679"/>
    </source>
</evidence>
<evidence type="ECO:0000256" key="1">
    <source>
        <dbReference type="ARBA" id="ARBA00005771"/>
    </source>
</evidence>
<dbReference type="PANTHER" id="PTHR11783">
    <property type="entry name" value="SULFOTRANSFERASE SULT"/>
    <property type="match status" value="1"/>
</dbReference>
<sequence length="262" mass="30281">MTHRAIRSLREDDIVVTSYPDSGGEYLVELLPWLLQQQSPSLNELYDPDICSSIYSHPSRLKLLEHMSRCEIEAMTSPRVFLTHLWAAHFPSDVIQKRIKIIHVVRNPKDVATSLFHRLRRQGVFSFQQFLDLYLANQISTGHQMGFLRQLREFQYCYKDHPLLEIQYEDMVKKPIDVIQNLGYFLQVPVSGSLCDHILSSNGFLHSLGQADQSNQSGDGEHGHVAGAVGDWKNTFNMAQNETFNFFLFQTQRDLNINFCYD</sequence>
<dbReference type="InterPro" id="IPR000863">
    <property type="entry name" value="Sulfotransferase_dom"/>
</dbReference>
<accession>A0AAV4DQH7</accession>
<dbReference type="InterPro" id="IPR027417">
    <property type="entry name" value="P-loop_NTPase"/>
</dbReference>
<keyword evidence="5" id="KW-1185">Reference proteome</keyword>
<keyword evidence="2" id="KW-0808">Transferase</keyword>
<proteinExistence type="inferred from homology"/>
<dbReference type="SUPFAM" id="SSF52540">
    <property type="entry name" value="P-loop containing nucleoside triphosphate hydrolases"/>
    <property type="match status" value="1"/>
</dbReference>
<comment type="similarity">
    <text evidence="1">Belongs to the sulfotransferase 1 family.</text>
</comment>
<evidence type="ECO:0000313" key="4">
    <source>
        <dbReference type="EMBL" id="GFO46459.1"/>
    </source>
</evidence>
<dbReference type="EMBL" id="BLXT01008186">
    <property type="protein sequence ID" value="GFO46459.1"/>
    <property type="molecule type" value="Genomic_DNA"/>
</dbReference>
<evidence type="ECO:0000313" key="5">
    <source>
        <dbReference type="Proteomes" id="UP000735302"/>
    </source>
</evidence>
<dbReference type="Proteomes" id="UP000735302">
    <property type="component" value="Unassembled WGS sequence"/>
</dbReference>
<protein>
    <submittedName>
        <fullName evidence="4">C-type lectin domain family 4 member f</fullName>
    </submittedName>
</protein>
<evidence type="ECO:0000259" key="3">
    <source>
        <dbReference type="Pfam" id="PF00685"/>
    </source>
</evidence>
<dbReference type="Gene3D" id="3.40.50.300">
    <property type="entry name" value="P-loop containing nucleotide triphosphate hydrolases"/>
    <property type="match status" value="1"/>
</dbReference>
<dbReference type="AlphaFoldDB" id="A0AAV4DQH7"/>
<gene>
    <name evidence="4" type="ORF">PoB_007296400</name>
</gene>
<organism evidence="4 5">
    <name type="scientific">Plakobranchus ocellatus</name>
    <dbReference type="NCBI Taxonomy" id="259542"/>
    <lineage>
        <taxon>Eukaryota</taxon>
        <taxon>Metazoa</taxon>
        <taxon>Spiralia</taxon>
        <taxon>Lophotrochozoa</taxon>
        <taxon>Mollusca</taxon>
        <taxon>Gastropoda</taxon>
        <taxon>Heterobranchia</taxon>
        <taxon>Euthyneura</taxon>
        <taxon>Panpulmonata</taxon>
        <taxon>Sacoglossa</taxon>
        <taxon>Placobranchoidea</taxon>
        <taxon>Plakobranchidae</taxon>
        <taxon>Plakobranchus</taxon>
    </lineage>
</organism>
<dbReference type="GO" id="GO:0008146">
    <property type="term" value="F:sulfotransferase activity"/>
    <property type="evidence" value="ECO:0007669"/>
    <property type="project" value="InterPro"/>
</dbReference>